<keyword evidence="2" id="KW-1185">Reference proteome</keyword>
<proteinExistence type="predicted"/>
<reference evidence="1" key="1">
    <citation type="journal article" date="2022" name="G3 (Bethesda)">
        <title>High quality genome of the basidiomycete yeast Dioszegia hungarica PDD-24b-2 isolated from cloud water.</title>
        <authorList>
            <person name="Jarrige D."/>
            <person name="Haridas S."/>
            <person name="Bleykasten-Grosshans C."/>
            <person name="Joly M."/>
            <person name="Nadalig T."/>
            <person name="Sancelme M."/>
            <person name="Vuilleumier S."/>
            <person name="Grigoriev I.V."/>
            <person name="Amato P."/>
            <person name="Bringel F."/>
        </authorList>
    </citation>
    <scope>NUCLEOTIDE SEQUENCE</scope>
    <source>
        <strain evidence="1">PDD-24b-2</strain>
    </source>
</reference>
<evidence type="ECO:0000313" key="1">
    <source>
        <dbReference type="EMBL" id="KAI9638026.1"/>
    </source>
</evidence>
<dbReference type="GeneID" id="77731179"/>
<dbReference type="RefSeq" id="XP_052947803.1">
    <property type="nucleotide sequence ID" value="XM_053091974.1"/>
</dbReference>
<gene>
    <name evidence="1" type="ORF">MKK02DRAFT_42410</name>
</gene>
<dbReference type="AlphaFoldDB" id="A0AA38LXY8"/>
<evidence type="ECO:0000313" key="2">
    <source>
        <dbReference type="Proteomes" id="UP001164286"/>
    </source>
</evidence>
<protein>
    <submittedName>
        <fullName evidence="1">Uncharacterized protein</fullName>
    </submittedName>
</protein>
<dbReference type="Proteomes" id="UP001164286">
    <property type="component" value="Unassembled WGS sequence"/>
</dbReference>
<dbReference type="EMBL" id="JAKWFO010000003">
    <property type="protein sequence ID" value="KAI9638026.1"/>
    <property type="molecule type" value="Genomic_DNA"/>
</dbReference>
<comment type="caution">
    <text evidence="1">The sequence shown here is derived from an EMBL/GenBank/DDBJ whole genome shotgun (WGS) entry which is preliminary data.</text>
</comment>
<name>A0AA38LXY8_9TREE</name>
<sequence>MSSNEENPTLETPNANWAALRHLLKTYANTLDKVKADEESLCDTAELFDTASKLMHEVTSLCKEYAKLKGGAQWPIPKDSNFANRQAMRFFSEFADVPETAALQKAISEALSTGLQQLVEGRKQAFQQATTSMAGEQQSKLHHLRGEAAKLGHVSAIAFALSEGNDDMKVWYETVLEKRRKVIDIAESIQQKLTELDCTYPDADLEIEWQKISGPLEEMSINRHDVAVLEAVKRTKLKWMETPGYDDEDGHIGWIDDEILDMECDFDEMREKIATSLSLIARRAPWLHDGLHSLRHSEVIHGMKCVEESINARSNPDLQYDDEKGRNYLLTRINGSGVRALRVNLLDWATAEGSANPIAAMRLTDTTPISAAVRDYDWLEHEGEKDKALGWAINRYLFDGSL</sequence>
<accession>A0AA38LXY8</accession>
<organism evidence="1 2">
    <name type="scientific">Dioszegia hungarica</name>
    <dbReference type="NCBI Taxonomy" id="4972"/>
    <lineage>
        <taxon>Eukaryota</taxon>
        <taxon>Fungi</taxon>
        <taxon>Dikarya</taxon>
        <taxon>Basidiomycota</taxon>
        <taxon>Agaricomycotina</taxon>
        <taxon>Tremellomycetes</taxon>
        <taxon>Tremellales</taxon>
        <taxon>Bulleribasidiaceae</taxon>
        <taxon>Dioszegia</taxon>
    </lineage>
</organism>